<dbReference type="GO" id="GO:0016787">
    <property type="term" value="F:hydrolase activity"/>
    <property type="evidence" value="ECO:0007669"/>
    <property type="project" value="UniProtKB-KW"/>
</dbReference>
<dbReference type="SUPFAM" id="SSF56601">
    <property type="entry name" value="beta-lactamase/transpeptidase-like"/>
    <property type="match status" value="1"/>
</dbReference>
<dbReference type="InterPro" id="IPR052907">
    <property type="entry name" value="Beta-lactamase/esterase"/>
</dbReference>
<keyword evidence="4" id="KW-1185">Reference proteome</keyword>
<dbReference type="InterPro" id="IPR001466">
    <property type="entry name" value="Beta-lactam-related"/>
</dbReference>
<accession>A0ABN1EBL3</accession>
<comment type="caution">
    <text evidence="3">The sequence shown here is derived from an EMBL/GenBank/DDBJ whole genome shotgun (WGS) entry which is preliminary data.</text>
</comment>
<protein>
    <submittedName>
        <fullName evidence="3">Serine hydrolase domain-containing protein</fullName>
    </submittedName>
</protein>
<evidence type="ECO:0000259" key="2">
    <source>
        <dbReference type="Pfam" id="PF00144"/>
    </source>
</evidence>
<reference evidence="3 4" key="1">
    <citation type="journal article" date="2019" name="Int. J. Syst. Evol. Microbiol.">
        <title>The Global Catalogue of Microorganisms (GCM) 10K type strain sequencing project: providing services to taxonomists for standard genome sequencing and annotation.</title>
        <authorList>
            <consortium name="The Broad Institute Genomics Platform"/>
            <consortium name="The Broad Institute Genome Sequencing Center for Infectious Disease"/>
            <person name="Wu L."/>
            <person name="Ma J."/>
        </authorList>
    </citation>
    <scope>NUCLEOTIDE SEQUENCE [LARGE SCALE GENOMIC DNA]</scope>
    <source>
        <strain evidence="3 4">JCM 10303</strain>
    </source>
</reference>
<gene>
    <name evidence="3" type="ORF">GCM10009533_69450</name>
</gene>
<dbReference type="PANTHER" id="PTHR43319:SF3">
    <property type="entry name" value="BETA-LACTAMASE-RELATED DOMAIN-CONTAINING PROTEIN"/>
    <property type="match status" value="1"/>
</dbReference>
<keyword evidence="3" id="KW-0378">Hydrolase</keyword>
<dbReference type="InterPro" id="IPR012338">
    <property type="entry name" value="Beta-lactam/transpept-like"/>
</dbReference>
<dbReference type="PANTHER" id="PTHR43319">
    <property type="entry name" value="BETA-LACTAMASE-RELATED"/>
    <property type="match status" value="1"/>
</dbReference>
<evidence type="ECO:0000313" key="4">
    <source>
        <dbReference type="Proteomes" id="UP001500729"/>
    </source>
</evidence>
<dbReference type="Gene3D" id="3.40.710.10">
    <property type="entry name" value="DD-peptidase/beta-lactamase superfamily"/>
    <property type="match status" value="1"/>
</dbReference>
<dbReference type="Proteomes" id="UP001500729">
    <property type="component" value="Unassembled WGS sequence"/>
</dbReference>
<evidence type="ECO:0000256" key="1">
    <source>
        <dbReference type="SAM" id="MobiDB-lite"/>
    </source>
</evidence>
<dbReference type="RefSeq" id="WP_009949353.1">
    <property type="nucleotide sequence ID" value="NZ_BAAAGS010000102.1"/>
</dbReference>
<name>A0ABN1EBL3_SACER</name>
<proteinExistence type="predicted"/>
<organism evidence="3 4">
    <name type="scientific">Saccharopolyspora erythraea</name>
    <name type="common">Streptomyces erythraeus</name>
    <dbReference type="NCBI Taxonomy" id="1836"/>
    <lineage>
        <taxon>Bacteria</taxon>
        <taxon>Bacillati</taxon>
        <taxon>Actinomycetota</taxon>
        <taxon>Actinomycetes</taxon>
        <taxon>Pseudonocardiales</taxon>
        <taxon>Pseudonocardiaceae</taxon>
        <taxon>Saccharopolyspora</taxon>
    </lineage>
</organism>
<feature type="domain" description="Beta-lactamase-related" evidence="2">
    <location>
        <begin position="20"/>
        <end position="361"/>
    </location>
</feature>
<sequence length="376" mass="40187">MAVAHGRCDEGFDRVAAEFAAVLDADGGAGSAFAVFRDGRPVVELHGGHRDPGGEQAMTADTLMPVFSGTKGVVSTAIALLVERAAIDPDARVAEYWPEFAAAGKQEVLVRQVLSHAAGLPYHEQRVSLEQCLDNRGMAALLAQQSPLWPVGERVAYHALTFGWLAAELVRRTDGREIGHFVREEITAALGVDVWLGLPSSQWRRTGRCWRSPDYRVANRLDTPESRAHTERVYGNPPSLVGDGTPWNTERWWTGGVPGGGAMATAGGMAGVYAALVSGGLVSPSTLDRAHREESRGEDPGTGRPLCFGLGFEVQDPLGTYGPEPVAFGHSGAGGSVHGCWPHRGVAFSYVPCMMRPEEDDGRAQRLLTALHSCLG</sequence>
<dbReference type="EMBL" id="BAAAGS010000102">
    <property type="protein sequence ID" value="GAA0563176.1"/>
    <property type="molecule type" value="Genomic_DNA"/>
</dbReference>
<evidence type="ECO:0000313" key="3">
    <source>
        <dbReference type="EMBL" id="GAA0563176.1"/>
    </source>
</evidence>
<feature type="region of interest" description="Disordered" evidence="1">
    <location>
        <begin position="228"/>
        <end position="247"/>
    </location>
</feature>
<dbReference type="Pfam" id="PF00144">
    <property type="entry name" value="Beta-lactamase"/>
    <property type="match status" value="1"/>
</dbReference>